<dbReference type="EMBL" id="BBMN01000016">
    <property type="protein sequence ID" value="GAL07362.1"/>
    <property type="molecule type" value="Genomic_DNA"/>
</dbReference>
<dbReference type="InterPro" id="IPR007624">
    <property type="entry name" value="RNA_pol_sigma70_r3"/>
</dbReference>
<dbReference type="InterPro" id="IPR013324">
    <property type="entry name" value="RNA_pol_sigma_r3/r4-like"/>
</dbReference>
<dbReference type="PANTHER" id="PTHR30385:SF7">
    <property type="entry name" value="RNA POLYMERASE SIGMA FACTOR FLIA"/>
    <property type="match status" value="1"/>
</dbReference>
<dbReference type="InterPro" id="IPR012845">
    <property type="entry name" value="RNA_pol_sigma_FliA_WhiG"/>
</dbReference>
<dbReference type="Gene3D" id="1.10.1740.10">
    <property type="match status" value="1"/>
</dbReference>
<dbReference type="Proteomes" id="UP000029227">
    <property type="component" value="Unassembled WGS sequence"/>
</dbReference>
<evidence type="ECO:0000313" key="6">
    <source>
        <dbReference type="EMBL" id="GAL07362.1"/>
    </source>
</evidence>
<dbReference type="Gene3D" id="1.20.140.160">
    <property type="match status" value="1"/>
</dbReference>
<dbReference type="PROSITE" id="PS00716">
    <property type="entry name" value="SIGMA70_2"/>
    <property type="match status" value="1"/>
</dbReference>
<dbReference type="CDD" id="cd06171">
    <property type="entry name" value="Sigma70_r4"/>
    <property type="match status" value="1"/>
</dbReference>
<keyword evidence="3" id="KW-0238">DNA-binding</keyword>
<dbReference type="GO" id="GO:0003899">
    <property type="term" value="F:DNA-directed RNA polymerase activity"/>
    <property type="evidence" value="ECO:0007669"/>
    <property type="project" value="InterPro"/>
</dbReference>
<feature type="domain" description="RNA polymerase sigma-70" evidence="5">
    <location>
        <begin position="202"/>
        <end position="228"/>
    </location>
</feature>
<keyword evidence="6" id="KW-0282">Flagellum</keyword>
<dbReference type="STRING" id="754436.JCM19237_3301"/>
<sequence length="239" mass="27886">MMAYQQSQQVVDRARETRLIHAHTGLVRQVCRHMTAQVTTLLSLEDMEQIGLVALLDVIRRYPELDGEALIRLATQRIRGAVLDELRRMDWRSRRTRQRSHEMRDCERQLSRQLGRPPTEQELAQALAVPLQEVQQRRLDHEAEQLGSLEALQENGEQFFGLSFQCQRHERAALKRALVQALAQLSERDQQILCFYYEHEMNLKEIALAFEVTEARISQLHSKAIKTLHSLLADWRESV</sequence>
<dbReference type="AlphaFoldDB" id="A0A090RIK6"/>
<evidence type="ECO:0000256" key="3">
    <source>
        <dbReference type="ARBA" id="ARBA00023125"/>
    </source>
</evidence>
<organism evidence="6 7">
    <name type="scientific">Photobacterium aphoticum</name>
    <dbReference type="NCBI Taxonomy" id="754436"/>
    <lineage>
        <taxon>Bacteria</taxon>
        <taxon>Pseudomonadati</taxon>
        <taxon>Pseudomonadota</taxon>
        <taxon>Gammaproteobacteria</taxon>
        <taxon>Vibrionales</taxon>
        <taxon>Vibrionaceae</taxon>
        <taxon>Photobacterium</taxon>
    </lineage>
</organism>
<dbReference type="InterPro" id="IPR013325">
    <property type="entry name" value="RNA_pol_sigma_r2"/>
</dbReference>
<dbReference type="GO" id="GO:0016987">
    <property type="term" value="F:sigma factor activity"/>
    <property type="evidence" value="ECO:0007669"/>
    <property type="project" value="UniProtKB-KW"/>
</dbReference>
<evidence type="ECO:0000259" key="5">
    <source>
        <dbReference type="PROSITE" id="PS00716"/>
    </source>
</evidence>
<keyword evidence="1" id="KW-0805">Transcription regulation</keyword>
<proteinExistence type="predicted"/>
<protein>
    <submittedName>
        <fullName evidence="6">RNA polymerase sigma factor for flagellar operon</fullName>
    </submittedName>
</protein>
<dbReference type="eggNOG" id="COG1191">
    <property type="taxonomic scope" value="Bacteria"/>
</dbReference>
<evidence type="ECO:0000256" key="2">
    <source>
        <dbReference type="ARBA" id="ARBA00023082"/>
    </source>
</evidence>
<dbReference type="NCBIfam" id="NF005413">
    <property type="entry name" value="PRK06986.1"/>
    <property type="match status" value="1"/>
</dbReference>
<dbReference type="SUPFAM" id="SSF88659">
    <property type="entry name" value="Sigma3 and sigma4 domains of RNA polymerase sigma factors"/>
    <property type="match status" value="2"/>
</dbReference>
<reference evidence="6 7" key="1">
    <citation type="journal article" date="2014" name="Genome Announc.">
        <title>Draft Genome Sequences of Two Vibrionaceae Species, Vibrio ponticus C121 and Photobacterium aphoticum C119, Isolated as Coral Reef Microbiota.</title>
        <authorList>
            <person name="Al-saari N."/>
            <person name="Meirelles P.M."/>
            <person name="Mino S."/>
            <person name="Suda W."/>
            <person name="Oshima K."/>
            <person name="Hattori M."/>
            <person name="Ohkuma M."/>
            <person name="Thompson F.L."/>
            <person name="Gomez-Gil B."/>
            <person name="Sawabe T."/>
            <person name="Sawabe T."/>
        </authorList>
    </citation>
    <scope>NUCLEOTIDE SEQUENCE [LARGE SCALE GENOMIC DNA]</scope>
    <source>
        <strain evidence="6 7">JCM 19237</strain>
    </source>
</reference>
<keyword evidence="6" id="KW-0966">Cell projection</keyword>
<dbReference type="NCBIfam" id="TIGR02479">
    <property type="entry name" value="FliA_WhiG"/>
    <property type="match status" value="1"/>
</dbReference>
<dbReference type="InterPro" id="IPR014284">
    <property type="entry name" value="RNA_pol_sigma-70_dom"/>
</dbReference>
<evidence type="ECO:0000313" key="7">
    <source>
        <dbReference type="Proteomes" id="UP000029227"/>
    </source>
</evidence>
<dbReference type="SUPFAM" id="SSF88946">
    <property type="entry name" value="Sigma2 domain of RNA polymerase sigma factors"/>
    <property type="match status" value="1"/>
</dbReference>
<keyword evidence="4" id="KW-0804">Transcription</keyword>
<evidence type="ECO:0000256" key="4">
    <source>
        <dbReference type="ARBA" id="ARBA00023163"/>
    </source>
</evidence>
<gene>
    <name evidence="6" type="ORF">JCM19237_3301</name>
</gene>
<comment type="caution">
    <text evidence="6">The sequence shown here is derived from an EMBL/GenBank/DDBJ whole genome shotgun (WGS) entry which is preliminary data.</text>
</comment>
<accession>A0A090RIK6</accession>
<dbReference type="NCBIfam" id="TIGR02937">
    <property type="entry name" value="sigma70-ECF"/>
    <property type="match status" value="1"/>
</dbReference>
<evidence type="ECO:0000256" key="1">
    <source>
        <dbReference type="ARBA" id="ARBA00023015"/>
    </source>
</evidence>
<dbReference type="InterPro" id="IPR000943">
    <property type="entry name" value="RNA_pol_sigma70"/>
</dbReference>
<keyword evidence="2" id="KW-0731">Sigma factor</keyword>
<dbReference type="Pfam" id="PF04545">
    <property type="entry name" value="Sigma70_r4"/>
    <property type="match status" value="1"/>
</dbReference>
<dbReference type="Pfam" id="PF04539">
    <property type="entry name" value="Sigma70_r3"/>
    <property type="match status" value="1"/>
</dbReference>
<dbReference type="GO" id="GO:0006352">
    <property type="term" value="P:DNA-templated transcription initiation"/>
    <property type="evidence" value="ECO:0007669"/>
    <property type="project" value="InterPro"/>
</dbReference>
<dbReference type="GO" id="GO:0003677">
    <property type="term" value="F:DNA binding"/>
    <property type="evidence" value="ECO:0007669"/>
    <property type="project" value="UniProtKB-KW"/>
</dbReference>
<dbReference type="InterPro" id="IPR007630">
    <property type="entry name" value="RNA_pol_sigma70_r4"/>
</dbReference>
<dbReference type="PRINTS" id="PR00046">
    <property type="entry name" value="SIGMA70FCT"/>
</dbReference>
<name>A0A090RIK6_9GAMM</name>
<dbReference type="PANTHER" id="PTHR30385">
    <property type="entry name" value="SIGMA FACTOR F FLAGELLAR"/>
    <property type="match status" value="1"/>
</dbReference>
<keyword evidence="6" id="KW-0969">Cilium</keyword>